<evidence type="ECO:0000256" key="1">
    <source>
        <dbReference type="SAM" id="MobiDB-lite"/>
    </source>
</evidence>
<feature type="region of interest" description="Disordered" evidence="1">
    <location>
        <begin position="130"/>
        <end position="199"/>
    </location>
</feature>
<feature type="compositionally biased region" description="Acidic residues" evidence="1">
    <location>
        <begin position="147"/>
        <end position="160"/>
    </location>
</feature>
<evidence type="ECO:0008006" key="4">
    <source>
        <dbReference type="Google" id="ProtNLM"/>
    </source>
</evidence>
<sequence length="199" mass="22563">MALNGSYQRSIGMTPFKLVFGVEMNHPEYQSIKEAVELEYVRCHEEGQEENRQYTKKQIQKAQIQQQRTFNKSRKEATSYRLGDLVAIKRTQFLPTSKLCKKFLGPYQIVGREGNERYKVLKVGTQEGPERSYSCAEYMKPWRSVDQDESEETSGEDTASEADTVQGGRVWDGNTDDSQAGPSRGGDLSIDSDVVTVDE</sequence>
<proteinExistence type="predicted"/>
<evidence type="ECO:0000313" key="2">
    <source>
        <dbReference type="EMBL" id="CAI6365226.1"/>
    </source>
</evidence>
<dbReference type="Proteomes" id="UP001160148">
    <property type="component" value="Unassembled WGS sequence"/>
</dbReference>
<keyword evidence="3" id="KW-1185">Reference proteome</keyword>
<gene>
    <name evidence="2" type="ORF">MEUPH1_LOCUS19965</name>
</gene>
<protein>
    <recommendedName>
        <fullName evidence="4">Polyprotein</fullName>
    </recommendedName>
</protein>
<reference evidence="2 3" key="1">
    <citation type="submission" date="2023-01" db="EMBL/GenBank/DDBJ databases">
        <authorList>
            <person name="Whitehead M."/>
        </authorList>
    </citation>
    <scope>NUCLEOTIDE SEQUENCE [LARGE SCALE GENOMIC DNA]</scope>
</reference>
<organism evidence="2 3">
    <name type="scientific">Macrosiphum euphorbiae</name>
    <name type="common">potato aphid</name>
    <dbReference type="NCBI Taxonomy" id="13131"/>
    <lineage>
        <taxon>Eukaryota</taxon>
        <taxon>Metazoa</taxon>
        <taxon>Ecdysozoa</taxon>
        <taxon>Arthropoda</taxon>
        <taxon>Hexapoda</taxon>
        <taxon>Insecta</taxon>
        <taxon>Pterygota</taxon>
        <taxon>Neoptera</taxon>
        <taxon>Paraneoptera</taxon>
        <taxon>Hemiptera</taxon>
        <taxon>Sternorrhyncha</taxon>
        <taxon>Aphidomorpha</taxon>
        <taxon>Aphidoidea</taxon>
        <taxon>Aphididae</taxon>
        <taxon>Macrosiphini</taxon>
        <taxon>Macrosiphum</taxon>
    </lineage>
</organism>
<accession>A0AAV0XCF0</accession>
<dbReference type="AlphaFoldDB" id="A0AAV0XCF0"/>
<name>A0AAV0XCF0_9HEMI</name>
<evidence type="ECO:0000313" key="3">
    <source>
        <dbReference type="Proteomes" id="UP001160148"/>
    </source>
</evidence>
<dbReference type="EMBL" id="CARXXK010000004">
    <property type="protein sequence ID" value="CAI6365226.1"/>
    <property type="molecule type" value="Genomic_DNA"/>
</dbReference>
<comment type="caution">
    <text evidence="2">The sequence shown here is derived from an EMBL/GenBank/DDBJ whole genome shotgun (WGS) entry which is preliminary data.</text>
</comment>